<accession>R8BV67</accession>
<organism evidence="3 4">
    <name type="scientific">Phaeoacremonium minimum (strain UCR-PA7)</name>
    <name type="common">Esca disease fungus</name>
    <name type="synonym">Togninia minima</name>
    <dbReference type="NCBI Taxonomy" id="1286976"/>
    <lineage>
        <taxon>Eukaryota</taxon>
        <taxon>Fungi</taxon>
        <taxon>Dikarya</taxon>
        <taxon>Ascomycota</taxon>
        <taxon>Pezizomycotina</taxon>
        <taxon>Sordariomycetes</taxon>
        <taxon>Sordariomycetidae</taxon>
        <taxon>Togniniales</taxon>
        <taxon>Togniniaceae</taxon>
        <taxon>Phaeoacremonium</taxon>
    </lineage>
</organism>
<dbReference type="Gene3D" id="3.40.640.10">
    <property type="entry name" value="Type I PLP-dependent aspartate aminotransferase-like (Major domain)"/>
    <property type="match status" value="1"/>
</dbReference>
<evidence type="ECO:0000313" key="3">
    <source>
        <dbReference type="EMBL" id="EOO03194.1"/>
    </source>
</evidence>
<keyword evidence="3" id="KW-0032">Aminotransferase</keyword>
<dbReference type="PANTHER" id="PTHR43092:SF2">
    <property type="entry name" value="HERCYNYLCYSTEINE SULFOXIDE LYASE"/>
    <property type="match status" value="1"/>
</dbReference>
<dbReference type="Gene3D" id="3.90.1150.10">
    <property type="entry name" value="Aspartate Aminotransferase, domain 1"/>
    <property type="match status" value="1"/>
</dbReference>
<dbReference type="OrthoDB" id="5978656at2759"/>
<gene>
    <name evidence="3" type="ORF">UCRPA7_1289</name>
</gene>
<dbReference type="RefSeq" id="XP_007912060.1">
    <property type="nucleotide sequence ID" value="XM_007913869.1"/>
</dbReference>
<feature type="domain" description="Aminotransferase class V" evidence="2">
    <location>
        <begin position="47"/>
        <end position="358"/>
    </location>
</feature>
<keyword evidence="1" id="KW-0663">Pyridoxal phosphate</keyword>
<evidence type="ECO:0000256" key="1">
    <source>
        <dbReference type="ARBA" id="ARBA00022898"/>
    </source>
</evidence>
<dbReference type="Pfam" id="PF00266">
    <property type="entry name" value="Aminotran_5"/>
    <property type="match status" value="1"/>
</dbReference>
<dbReference type="InterPro" id="IPR015421">
    <property type="entry name" value="PyrdxlP-dep_Trfase_major"/>
</dbReference>
<sequence>MTEVRKRFIYSIMTEANGTVAFGAEMRKLFNFADSYTPLNHGAYGTFPRAILEKQQDFQRQYEARPSVFETHTYPELLKESRAAIAPLLGAEVGDVGFVRNASTGTSLMLGNLKYEEGDVILHLDTLYGACVKSIQFLEETTVVKRKPINVTLPATFEVIVQAFKDAIREVKDAGLNPKVAVFDTIVSQPGFKLPWEDLVKLCRDNGILSAVDAAHAVGHIDMTHTAEVSPDFLVSNCHKWLYVPRGCGVLYVPARNHHLLRTTFPTSWGFLDADARAKKEPSNYFVDLLQFVSTTDNSAYLCIPEAIKWRQEVCGGEQKIREYCHQLARQGGKRMAEILGTETMVKDPSPATDTCFAMVRLPVKLGDGEAEHGETIASWIHETAIKESDTYIPVRFYAGNFWVRISAQIYLTMENFEWAAHVLLKLSERASSSAWQTDVA</sequence>
<dbReference type="KEGG" id="tmn:UCRPA7_1289"/>
<reference evidence="4" key="1">
    <citation type="journal article" date="2013" name="Genome Announc.">
        <title>Draft genome sequence of the ascomycete Phaeoacremonium aleophilum strain UCR-PA7, a causal agent of the esca disease complex in grapevines.</title>
        <authorList>
            <person name="Blanco-Ulate B."/>
            <person name="Rolshausen P."/>
            <person name="Cantu D."/>
        </authorList>
    </citation>
    <scope>NUCLEOTIDE SEQUENCE [LARGE SCALE GENOMIC DNA]</scope>
    <source>
        <strain evidence="4">UCR-PA7</strain>
    </source>
</reference>
<dbReference type="InterPro" id="IPR015424">
    <property type="entry name" value="PyrdxlP-dep_Trfase"/>
</dbReference>
<dbReference type="AlphaFoldDB" id="R8BV67"/>
<dbReference type="Proteomes" id="UP000014074">
    <property type="component" value="Unassembled WGS sequence"/>
</dbReference>
<dbReference type="GeneID" id="19321422"/>
<dbReference type="eggNOG" id="KOG1549">
    <property type="taxonomic scope" value="Eukaryota"/>
</dbReference>
<dbReference type="PANTHER" id="PTHR43092">
    <property type="entry name" value="L-CYSTEINE DESULFHYDRASE"/>
    <property type="match status" value="1"/>
</dbReference>
<dbReference type="InterPro" id="IPR000192">
    <property type="entry name" value="Aminotrans_V_dom"/>
</dbReference>
<evidence type="ECO:0000313" key="4">
    <source>
        <dbReference type="Proteomes" id="UP000014074"/>
    </source>
</evidence>
<name>R8BV67_PHAM7</name>
<protein>
    <submittedName>
        <fullName evidence="3">Putative aminotransferase family protein</fullName>
    </submittedName>
</protein>
<keyword evidence="3" id="KW-0808">Transferase</keyword>
<keyword evidence="4" id="KW-1185">Reference proteome</keyword>
<evidence type="ECO:0000259" key="2">
    <source>
        <dbReference type="Pfam" id="PF00266"/>
    </source>
</evidence>
<dbReference type="SUPFAM" id="SSF53383">
    <property type="entry name" value="PLP-dependent transferases"/>
    <property type="match status" value="1"/>
</dbReference>
<dbReference type="InterPro" id="IPR015422">
    <property type="entry name" value="PyrdxlP-dep_Trfase_small"/>
</dbReference>
<dbReference type="GO" id="GO:0008483">
    <property type="term" value="F:transaminase activity"/>
    <property type="evidence" value="ECO:0007669"/>
    <property type="project" value="UniProtKB-KW"/>
</dbReference>
<dbReference type="EMBL" id="KB932853">
    <property type="protein sequence ID" value="EOO03194.1"/>
    <property type="molecule type" value="Genomic_DNA"/>
</dbReference>
<dbReference type="HOGENOM" id="CLU_003433_3_0_1"/>
<proteinExistence type="predicted"/>